<organism evidence="2 3">
    <name type="scientific">Planococcus lenghuensis</name>
    <dbReference type="NCBI Taxonomy" id="2213202"/>
    <lineage>
        <taxon>Bacteria</taxon>
        <taxon>Bacillati</taxon>
        <taxon>Bacillota</taxon>
        <taxon>Bacilli</taxon>
        <taxon>Bacillales</taxon>
        <taxon>Caryophanaceae</taxon>
        <taxon>Planococcus</taxon>
    </lineage>
</organism>
<sequence length="110" mass="11728">MPTITVVILVTGLISAILSTTGSFYLNIANSLGYFWKKANKAGAISSVVFGSGFFMTLMITEAIAHVYQAPLFSSPVGYFTMITGSLVAEAVVRRTKSVQVGQQASQLNE</sequence>
<feature type="transmembrane region" description="Helical" evidence="1">
    <location>
        <begin position="42"/>
        <end position="65"/>
    </location>
</feature>
<evidence type="ECO:0000313" key="3">
    <source>
        <dbReference type="Proteomes" id="UP000188184"/>
    </source>
</evidence>
<reference evidence="2 3" key="1">
    <citation type="submission" date="2017-02" db="EMBL/GenBank/DDBJ databases">
        <title>The complete genomic sequence of a novel cold adapted crude oil-degrading bacterium Planococcus qaidamina Y42.</title>
        <authorList>
            <person name="Yang R."/>
        </authorList>
    </citation>
    <scope>NUCLEOTIDE SEQUENCE [LARGE SCALE GENOMIC DNA]</scope>
    <source>
        <strain evidence="2 3">Y42</strain>
    </source>
</reference>
<protein>
    <submittedName>
        <fullName evidence="2">Uncharacterized protein</fullName>
    </submittedName>
</protein>
<dbReference type="OrthoDB" id="9810181at2"/>
<proteinExistence type="predicted"/>
<gene>
    <name evidence="2" type="ORF">B0X71_14355</name>
</gene>
<dbReference type="InterPro" id="IPR038377">
    <property type="entry name" value="Na/Glc_symporter_sf"/>
</dbReference>
<keyword evidence="3" id="KW-1185">Reference proteome</keyword>
<evidence type="ECO:0000313" key="2">
    <source>
        <dbReference type="EMBL" id="AQQ54170.1"/>
    </source>
</evidence>
<accession>A0A1Q2L138</accession>
<dbReference type="RefSeq" id="WP_077590062.1">
    <property type="nucleotide sequence ID" value="NZ_CP019640.1"/>
</dbReference>
<dbReference type="EMBL" id="CP019640">
    <property type="protein sequence ID" value="AQQ54170.1"/>
    <property type="molecule type" value="Genomic_DNA"/>
</dbReference>
<keyword evidence="1" id="KW-0472">Membrane</keyword>
<dbReference type="KEGG" id="pmar:B0X71_14355"/>
<feature type="transmembrane region" description="Helical" evidence="1">
    <location>
        <begin position="6"/>
        <end position="30"/>
    </location>
</feature>
<name>A0A1Q2L138_9BACL</name>
<keyword evidence="1" id="KW-0812">Transmembrane</keyword>
<dbReference type="AlphaFoldDB" id="A0A1Q2L138"/>
<dbReference type="Proteomes" id="UP000188184">
    <property type="component" value="Chromosome"/>
</dbReference>
<feature type="transmembrane region" description="Helical" evidence="1">
    <location>
        <begin position="77"/>
        <end position="93"/>
    </location>
</feature>
<dbReference type="Gene3D" id="1.20.1730.10">
    <property type="entry name" value="Sodium/glucose cotransporter"/>
    <property type="match status" value="1"/>
</dbReference>
<keyword evidence="1" id="KW-1133">Transmembrane helix</keyword>
<evidence type="ECO:0000256" key="1">
    <source>
        <dbReference type="SAM" id="Phobius"/>
    </source>
</evidence>